<protein>
    <recommendedName>
        <fullName evidence="5">Secreted protein</fullName>
    </recommendedName>
</protein>
<reference evidence="3 4" key="1">
    <citation type="journal article" date="2016" name="Mol. Biol. Evol.">
        <title>Comparative Genomics of Early-Diverging Mushroom-Forming Fungi Provides Insights into the Origins of Lignocellulose Decay Capabilities.</title>
        <authorList>
            <person name="Nagy L.G."/>
            <person name="Riley R."/>
            <person name="Tritt A."/>
            <person name="Adam C."/>
            <person name="Daum C."/>
            <person name="Floudas D."/>
            <person name="Sun H."/>
            <person name="Yadav J.S."/>
            <person name="Pangilinan J."/>
            <person name="Larsson K.H."/>
            <person name="Matsuura K."/>
            <person name="Barry K."/>
            <person name="Labutti K."/>
            <person name="Kuo R."/>
            <person name="Ohm R.A."/>
            <person name="Bhattacharya S.S."/>
            <person name="Shirouzu T."/>
            <person name="Yoshinaga Y."/>
            <person name="Martin F.M."/>
            <person name="Grigoriev I.V."/>
            <person name="Hibbett D.S."/>
        </authorList>
    </citation>
    <scope>NUCLEOTIDE SEQUENCE [LARGE SCALE GENOMIC DNA]</scope>
    <source>
        <strain evidence="3 4">CBS 109695</strain>
    </source>
</reference>
<accession>A0A166JUR8</accession>
<organism evidence="3 4">
    <name type="scientific">Athelia psychrophila</name>
    <dbReference type="NCBI Taxonomy" id="1759441"/>
    <lineage>
        <taxon>Eukaryota</taxon>
        <taxon>Fungi</taxon>
        <taxon>Dikarya</taxon>
        <taxon>Basidiomycota</taxon>
        <taxon>Agaricomycotina</taxon>
        <taxon>Agaricomycetes</taxon>
        <taxon>Agaricomycetidae</taxon>
        <taxon>Atheliales</taxon>
        <taxon>Atheliaceae</taxon>
        <taxon>Athelia</taxon>
    </lineage>
</organism>
<keyword evidence="2" id="KW-0732">Signal</keyword>
<feature type="signal peptide" evidence="2">
    <location>
        <begin position="1"/>
        <end position="17"/>
    </location>
</feature>
<feature type="region of interest" description="Disordered" evidence="1">
    <location>
        <begin position="26"/>
        <end position="129"/>
    </location>
</feature>
<sequence length="129" mass="14400">MYAATTWLAMSQPRVLAAPLLLRAPLTPTHRDPVTPAPTTQDRHTPTPQDRRTLTPRAATAYLWSPARTRRPRRVRSVPKPQARLHPRALDIPTPTPTHQVRVQDRGPTLRAHHIPTPRAVTAGLPPLV</sequence>
<evidence type="ECO:0000256" key="2">
    <source>
        <dbReference type="SAM" id="SignalP"/>
    </source>
</evidence>
<evidence type="ECO:0000256" key="1">
    <source>
        <dbReference type="SAM" id="MobiDB-lite"/>
    </source>
</evidence>
<evidence type="ECO:0008006" key="5">
    <source>
        <dbReference type="Google" id="ProtNLM"/>
    </source>
</evidence>
<evidence type="ECO:0000313" key="3">
    <source>
        <dbReference type="EMBL" id="KZP21232.1"/>
    </source>
</evidence>
<proteinExistence type="predicted"/>
<feature type="chain" id="PRO_5007875982" description="Secreted protein" evidence="2">
    <location>
        <begin position="18"/>
        <end position="129"/>
    </location>
</feature>
<keyword evidence="4" id="KW-1185">Reference proteome</keyword>
<name>A0A166JUR8_9AGAM</name>
<dbReference type="Proteomes" id="UP000076532">
    <property type="component" value="Unassembled WGS sequence"/>
</dbReference>
<gene>
    <name evidence="3" type="ORF">FIBSPDRAFT_521545</name>
</gene>
<evidence type="ECO:0000313" key="4">
    <source>
        <dbReference type="Proteomes" id="UP000076532"/>
    </source>
</evidence>
<feature type="compositionally biased region" description="Basic residues" evidence="1">
    <location>
        <begin position="68"/>
        <end position="87"/>
    </location>
</feature>
<dbReference type="AlphaFoldDB" id="A0A166JUR8"/>
<feature type="compositionally biased region" description="Basic and acidic residues" evidence="1">
    <location>
        <begin position="41"/>
        <end position="53"/>
    </location>
</feature>
<dbReference type="EMBL" id="KV417549">
    <property type="protein sequence ID" value="KZP21232.1"/>
    <property type="molecule type" value="Genomic_DNA"/>
</dbReference>